<accession>A0ABT5QHB8</accession>
<feature type="transmembrane region" description="Helical" evidence="1">
    <location>
        <begin position="35"/>
        <end position="53"/>
    </location>
</feature>
<evidence type="ECO:0000313" key="2">
    <source>
        <dbReference type="EMBL" id="MDD1780366.1"/>
    </source>
</evidence>
<evidence type="ECO:0000313" key="3">
    <source>
        <dbReference type="Proteomes" id="UP001149821"/>
    </source>
</evidence>
<dbReference type="RefSeq" id="WP_274140418.1">
    <property type="nucleotide sequence ID" value="NZ_JAJUBB010000002.1"/>
</dbReference>
<keyword evidence="1" id="KW-0472">Membrane</keyword>
<comment type="caution">
    <text evidence="2">The sequence shown here is derived from an EMBL/GenBank/DDBJ whole genome shotgun (WGS) entry which is preliminary data.</text>
</comment>
<dbReference type="EMBL" id="JAJUBB010000002">
    <property type="protein sequence ID" value="MDD1780366.1"/>
    <property type="molecule type" value="Genomic_DNA"/>
</dbReference>
<reference evidence="2" key="1">
    <citation type="submission" date="2021-12" db="EMBL/GenBank/DDBJ databases">
        <title>Enterovibrio ZSDZ35 sp. nov. and Enterovibrio ZSDZ42 sp. nov., isolated from coastal seawater in Qingdao.</title>
        <authorList>
            <person name="Zhang P."/>
        </authorList>
    </citation>
    <scope>NUCLEOTIDE SEQUENCE</scope>
    <source>
        <strain evidence="2">ZSDZ35</strain>
    </source>
</reference>
<proteinExistence type="predicted"/>
<organism evidence="2 3">
    <name type="scientific">Enterovibrio qingdaonensis</name>
    <dbReference type="NCBI Taxonomy" id="2899818"/>
    <lineage>
        <taxon>Bacteria</taxon>
        <taxon>Pseudomonadati</taxon>
        <taxon>Pseudomonadota</taxon>
        <taxon>Gammaproteobacteria</taxon>
        <taxon>Vibrionales</taxon>
        <taxon>Vibrionaceae</taxon>
        <taxon>Enterovibrio</taxon>
    </lineage>
</organism>
<name>A0ABT5QHB8_9GAMM</name>
<keyword evidence="1" id="KW-1133">Transmembrane helix</keyword>
<protein>
    <submittedName>
        <fullName evidence="2">Uncharacterized protein</fullName>
    </submittedName>
</protein>
<evidence type="ECO:0000256" key="1">
    <source>
        <dbReference type="SAM" id="Phobius"/>
    </source>
</evidence>
<gene>
    <name evidence="2" type="ORF">LRP49_04040</name>
</gene>
<sequence>MNGLEFYIKYKAKYDTATGSVSTFVYGKEYARHRMFINLVILIAVIIGAAIYGKHSGNYYYFKMVAILGVVDIAVITYRWFKL</sequence>
<keyword evidence="1" id="KW-0812">Transmembrane</keyword>
<dbReference type="Proteomes" id="UP001149821">
    <property type="component" value="Unassembled WGS sequence"/>
</dbReference>
<feature type="transmembrane region" description="Helical" evidence="1">
    <location>
        <begin position="59"/>
        <end position="81"/>
    </location>
</feature>
<keyword evidence="3" id="KW-1185">Reference proteome</keyword>